<dbReference type="InterPro" id="IPR033906">
    <property type="entry name" value="Lipase_N"/>
</dbReference>
<evidence type="ECO:0000256" key="4">
    <source>
        <dbReference type="PIRSR" id="PIRSR000865-1"/>
    </source>
</evidence>
<dbReference type="SUPFAM" id="SSF49723">
    <property type="entry name" value="Lipase/lipooxygenase domain (PLAT/LH2 domain)"/>
    <property type="match status" value="1"/>
</dbReference>
<evidence type="ECO:0000256" key="6">
    <source>
        <dbReference type="RuleBase" id="RU004262"/>
    </source>
</evidence>
<protein>
    <submittedName>
        <fullName evidence="8">Pancreatic lipase-related protein 2-like</fullName>
    </submittedName>
</protein>
<comment type="subcellular location">
    <subcellularLocation>
        <location evidence="1">Secreted</location>
    </subcellularLocation>
</comment>
<dbReference type="PANTHER" id="PTHR11610:SF185">
    <property type="entry name" value="LD47264P"/>
    <property type="match status" value="1"/>
</dbReference>
<dbReference type="CDD" id="cd00707">
    <property type="entry name" value="Pancreat_lipase_like"/>
    <property type="match status" value="1"/>
</dbReference>
<dbReference type="GO" id="GO:0052689">
    <property type="term" value="F:carboxylic ester hydrolase activity"/>
    <property type="evidence" value="ECO:0007669"/>
    <property type="project" value="InterPro"/>
</dbReference>
<evidence type="ECO:0000256" key="1">
    <source>
        <dbReference type="ARBA" id="ARBA00004613"/>
    </source>
</evidence>
<dbReference type="PRINTS" id="PR00821">
    <property type="entry name" value="TAGLIPASE"/>
</dbReference>
<feature type="active site" description="Nucleophile" evidence="4">
    <location>
        <position position="239"/>
    </location>
</feature>
<feature type="active site" description="Charge relay system" evidence="4">
    <location>
        <position position="267"/>
    </location>
</feature>
<dbReference type="GO" id="GO:0046872">
    <property type="term" value="F:metal ion binding"/>
    <property type="evidence" value="ECO:0007669"/>
    <property type="project" value="UniProtKB-KW"/>
</dbReference>
<dbReference type="EMBL" id="IACF01004026">
    <property type="protein sequence ID" value="LAB69625.1"/>
    <property type="molecule type" value="mRNA"/>
</dbReference>
<reference evidence="8" key="1">
    <citation type="journal article" date="2018" name="Biosci. Biotechnol. Biochem.">
        <title>Polysaccharide hydrolase of the hadal zone amphipods Hirondellea gigas.</title>
        <authorList>
            <person name="Kobayashi H."/>
            <person name="Nagahama T."/>
            <person name="Arai W."/>
            <person name="Sasagawa Y."/>
            <person name="Umeda M."/>
            <person name="Hayashi T."/>
            <person name="Nikaido I."/>
            <person name="Watanabe H."/>
            <person name="Oguri K."/>
            <person name="Kitazato H."/>
            <person name="Fujioka K."/>
            <person name="Kido Y."/>
            <person name="Takami H."/>
        </authorList>
    </citation>
    <scope>NUCLEOTIDE SEQUENCE</scope>
    <source>
        <tissue evidence="8">Whole body</tissue>
    </source>
</reference>
<dbReference type="GO" id="GO:0016042">
    <property type="term" value="P:lipid catabolic process"/>
    <property type="evidence" value="ECO:0007669"/>
    <property type="project" value="TreeGrafter"/>
</dbReference>
<organism evidence="8">
    <name type="scientific">Hirondellea gigas</name>
    <dbReference type="NCBI Taxonomy" id="1518452"/>
    <lineage>
        <taxon>Eukaryota</taxon>
        <taxon>Metazoa</taxon>
        <taxon>Ecdysozoa</taxon>
        <taxon>Arthropoda</taxon>
        <taxon>Crustacea</taxon>
        <taxon>Multicrustacea</taxon>
        <taxon>Malacostraca</taxon>
        <taxon>Eumalacostraca</taxon>
        <taxon>Peracarida</taxon>
        <taxon>Amphipoda</taxon>
        <taxon>Amphilochidea</taxon>
        <taxon>Lysianassida</taxon>
        <taxon>Lysianassidira</taxon>
        <taxon>Lysianassoidea</taxon>
        <taxon>Lysianassidae</taxon>
        <taxon>Hirondellea</taxon>
    </lineage>
</organism>
<dbReference type="PIRSF" id="PIRSF000865">
    <property type="entry name" value="Lipoprotein_lipase_LIPH"/>
    <property type="match status" value="1"/>
</dbReference>
<proteinExistence type="evidence at transcript level"/>
<dbReference type="AlphaFoldDB" id="A0A2P2I6H1"/>
<name>A0A2P2I6H1_9CRUS</name>
<dbReference type="InterPro" id="IPR013818">
    <property type="entry name" value="Lipase"/>
</dbReference>
<evidence type="ECO:0000256" key="5">
    <source>
        <dbReference type="PIRSR" id="PIRSR000865-2"/>
    </source>
</evidence>
<evidence type="ECO:0000259" key="7">
    <source>
        <dbReference type="Pfam" id="PF00151"/>
    </source>
</evidence>
<feature type="active site" description="Charge relay system" evidence="4">
    <location>
        <position position="339"/>
    </location>
</feature>
<sequence>MSSSSSSPSAAVVLSSSAVMSATATTILVALAALSSSATSAAATTTGSGHGNVIFNMLFSNFLLDVGGNIPTKAPVTCTANHSVCYNIYNVKEKFSLLPPWSNTSTRMLLQTPSPPELQGTEFWLYTNKNSTKPTIVDLNNITSLYTADFNEEGKVWVTIHGFRSRGNAPWMKLLVGELLRSASNSNVVVLHWAKGSSVSYTQAIANLRVVARQLAYFLHTLQNVLGFPMSSLHLIGHSLGAHLAGIAGTYMQDVYSTKLHRITGLDPAHPYHNLLEPVTYLDRSDALFVDIIHSDNTTILGFPLTVGIMDAIGHLDYYPNGGGNHPGCDVSGDLRCAHRRAIVFFVDSIRQECPFIAVRCPSYELFLQGECWGCEEPHECSQMGMASTPLNVPQGSRFYLITRDSSPYCGYQYLVSVGVSNTTAALDHDGEFGILLLTMVGKTGTADPIRLSDKSVYYRAGTTHKYVVLAPDIGMVTKVRITFVYPGHFINPMSWRLSQPRLHLNKVVVNMLGAEWRSEFCFETREQKSDLEYILTRVQDVC</sequence>
<feature type="domain" description="Lipase" evidence="7">
    <location>
        <begin position="94"/>
        <end position="409"/>
    </location>
</feature>
<feature type="binding site" evidence="5">
    <location>
        <position position="283"/>
    </location>
    <ligand>
        <name>Ca(2+)</name>
        <dbReference type="ChEBI" id="CHEBI:29108"/>
    </ligand>
</feature>
<dbReference type="GO" id="GO:0005615">
    <property type="term" value="C:extracellular space"/>
    <property type="evidence" value="ECO:0007669"/>
    <property type="project" value="TreeGrafter"/>
</dbReference>
<feature type="binding site" evidence="5">
    <location>
        <position position="286"/>
    </location>
    <ligand>
        <name>Ca(2+)</name>
        <dbReference type="ChEBI" id="CHEBI:29108"/>
    </ligand>
</feature>
<dbReference type="InterPro" id="IPR036392">
    <property type="entry name" value="PLAT/LH2_dom_sf"/>
</dbReference>
<dbReference type="InterPro" id="IPR029058">
    <property type="entry name" value="AB_hydrolase_fold"/>
</dbReference>
<comment type="similarity">
    <text evidence="2 6">Belongs to the AB hydrolase superfamily. Lipase family.</text>
</comment>
<keyword evidence="5" id="KW-0479">Metal-binding</keyword>
<keyword evidence="3" id="KW-0964">Secreted</keyword>
<keyword evidence="5" id="KW-0106">Calcium</keyword>
<evidence type="ECO:0000256" key="2">
    <source>
        <dbReference type="ARBA" id="ARBA00010701"/>
    </source>
</evidence>
<dbReference type="PANTHER" id="PTHR11610">
    <property type="entry name" value="LIPASE"/>
    <property type="match status" value="1"/>
</dbReference>
<evidence type="ECO:0000313" key="8">
    <source>
        <dbReference type="EMBL" id="LAB69625.1"/>
    </source>
</evidence>
<evidence type="ECO:0000256" key="3">
    <source>
        <dbReference type="ARBA" id="ARBA00022525"/>
    </source>
</evidence>
<dbReference type="GO" id="GO:0016298">
    <property type="term" value="F:lipase activity"/>
    <property type="evidence" value="ECO:0007669"/>
    <property type="project" value="InterPro"/>
</dbReference>
<dbReference type="InterPro" id="IPR000734">
    <property type="entry name" value="TAG_lipase"/>
</dbReference>
<dbReference type="SUPFAM" id="SSF53474">
    <property type="entry name" value="alpha/beta-Hydrolases"/>
    <property type="match status" value="1"/>
</dbReference>
<dbReference type="InterPro" id="IPR016272">
    <property type="entry name" value="Lipase_LIPH"/>
</dbReference>
<dbReference type="Pfam" id="PF00151">
    <property type="entry name" value="Lipase"/>
    <property type="match status" value="1"/>
</dbReference>
<dbReference type="Gene3D" id="3.40.50.1820">
    <property type="entry name" value="alpha/beta hydrolase"/>
    <property type="match status" value="1"/>
</dbReference>
<accession>A0A2P2I6H1</accession>